<keyword evidence="1" id="KW-0175">Coiled coil</keyword>
<evidence type="ECO:0000313" key="4">
    <source>
        <dbReference type="Proteomes" id="UP000031036"/>
    </source>
</evidence>
<accession>A0A0B2US06</accession>
<protein>
    <recommendedName>
        <fullName evidence="2">Bap31/Bap29 cytoplasmic coiled-coil domain-containing protein</fullName>
    </recommendedName>
</protein>
<keyword evidence="4" id="KW-1185">Reference proteome</keyword>
<dbReference type="Gene3D" id="1.20.5.110">
    <property type="match status" value="1"/>
</dbReference>
<evidence type="ECO:0000313" key="3">
    <source>
        <dbReference type="EMBL" id="KHN72188.1"/>
    </source>
</evidence>
<organism evidence="3 4">
    <name type="scientific">Toxocara canis</name>
    <name type="common">Canine roundworm</name>
    <dbReference type="NCBI Taxonomy" id="6265"/>
    <lineage>
        <taxon>Eukaryota</taxon>
        <taxon>Metazoa</taxon>
        <taxon>Ecdysozoa</taxon>
        <taxon>Nematoda</taxon>
        <taxon>Chromadorea</taxon>
        <taxon>Rhabditida</taxon>
        <taxon>Spirurina</taxon>
        <taxon>Ascaridomorpha</taxon>
        <taxon>Ascaridoidea</taxon>
        <taxon>Toxocaridae</taxon>
        <taxon>Toxocara</taxon>
    </lineage>
</organism>
<proteinExistence type="predicted"/>
<name>A0A0B2US06_TOXCA</name>
<feature type="domain" description="Bap31/Bap29 cytoplasmic coiled-coil" evidence="2">
    <location>
        <begin position="37"/>
        <end position="71"/>
    </location>
</feature>
<reference evidence="3 4" key="1">
    <citation type="submission" date="2014-11" db="EMBL/GenBank/DDBJ databases">
        <title>Genetic blueprint of the zoonotic pathogen Toxocara canis.</title>
        <authorList>
            <person name="Zhu X.-Q."/>
            <person name="Korhonen P.K."/>
            <person name="Cai H."/>
            <person name="Young N.D."/>
            <person name="Nejsum P."/>
            <person name="von Samson-Himmelstjerna G."/>
            <person name="Boag P.R."/>
            <person name="Tan P."/>
            <person name="Li Q."/>
            <person name="Min J."/>
            <person name="Yang Y."/>
            <person name="Wang X."/>
            <person name="Fang X."/>
            <person name="Hall R.S."/>
            <person name="Hofmann A."/>
            <person name="Sternberg P.W."/>
            <person name="Jex A.R."/>
            <person name="Gasser R.B."/>
        </authorList>
    </citation>
    <scope>NUCLEOTIDE SEQUENCE [LARGE SCALE GENOMIC DNA]</scope>
    <source>
        <strain evidence="3">PN_DK_2014</strain>
    </source>
</reference>
<feature type="coiled-coil region" evidence="1">
    <location>
        <begin position="38"/>
        <end position="65"/>
    </location>
</feature>
<evidence type="ECO:0000256" key="1">
    <source>
        <dbReference type="SAM" id="Coils"/>
    </source>
</evidence>
<gene>
    <name evidence="3" type="ORF">Tcan_02812</name>
</gene>
<dbReference type="InterPro" id="IPR041672">
    <property type="entry name" value="Bap31/Bap29_C"/>
</dbReference>
<dbReference type="EMBL" id="JPKZ01003286">
    <property type="protein sequence ID" value="KHN72188.1"/>
    <property type="molecule type" value="Genomic_DNA"/>
</dbReference>
<sequence>MNYFCINSCRSVQFSNQLRRQLEIPLLLSTFSLFGGEMKSAQNDRDAMKEQAEGLQREYDRVCQLLSEHKMPLTEDTKMKGCVTSSADLLNLF</sequence>
<dbReference type="AlphaFoldDB" id="A0A0B2US06"/>
<dbReference type="Proteomes" id="UP000031036">
    <property type="component" value="Unassembled WGS sequence"/>
</dbReference>
<dbReference type="Pfam" id="PF18035">
    <property type="entry name" value="Bap31_Bap29_C"/>
    <property type="match status" value="1"/>
</dbReference>
<comment type="caution">
    <text evidence="3">The sequence shown here is derived from an EMBL/GenBank/DDBJ whole genome shotgun (WGS) entry which is preliminary data.</text>
</comment>
<dbReference type="STRING" id="6265.A0A0B2US06"/>
<evidence type="ECO:0000259" key="2">
    <source>
        <dbReference type="Pfam" id="PF18035"/>
    </source>
</evidence>
<dbReference type="OrthoDB" id="435607at2759"/>